<dbReference type="EC" id="2.3.2.2" evidence="3"/>
<reference evidence="5 6" key="1">
    <citation type="submission" date="2022-03" db="EMBL/GenBank/DDBJ databases">
        <title>Genome data of Colletotrichum spp.</title>
        <authorList>
            <person name="Utami Y.D."/>
            <person name="Hiruma K."/>
        </authorList>
    </citation>
    <scope>NUCLEOTIDE SEQUENCE [LARGE SCALE GENOMIC DNA]</scope>
    <source>
        <strain evidence="5 6">MAFF 239500</strain>
    </source>
</reference>
<evidence type="ECO:0000256" key="3">
    <source>
        <dbReference type="RuleBase" id="RU368068"/>
    </source>
</evidence>
<keyword evidence="3 5" id="KW-0378">Hydrolase</keyword>
<name>A0AA37PD11_9PEZI</name>
<dbReference type="GO" id="GO:0006751">
    <property type="term" value="P:glutathione catabolic process"/>
    <property type="evidence" value="ECO:0007669"/>
    <property type="project" value="UniProtKB-UniRule"/>
</dbReference>
<dbReference type="Gene3D" id="3.60.20.40">
    <property type="match status" value="1"/>
</dbReference>
<dbReference type="RefSeq" id="XP_049132326.1">
    <property type="nucleotide sequence ID" value="XM_049276369.1"/>
</dbReference>
<dbReference type="AlphaFoldDB" id="A0AA37PD11"/>
<evidence type="ECO:0000256" key="1">
    <source>
        <dbReference type="PIRSR" id="PIRSR600101-1"/>
    </source>
</evidence>
<dbReference type="GO" id="GO:0036374">
    <property type="term" value="F:glutathione hydrolase activity"/>
    <property type="evidence" value="ECO:0007669"/>
    <property type="project" value="UniProtKB-UniRule"/>
</dbReference>
<dbReference type="InterPro" id="IPR000101">
    <property type="entry name" value="GGT_peptidase"/>
</dbReference>
<feature type="chain" id="PRO_5041427618" description="Glutathione hydrolase" evidence="4">
    <location>
        <begin position="27"/>
        <end position="592"/>
    </location>
</feature>
<dbReference type="FunFam" id="3.60.20.40:FF:000008">
    <property type="entry name" value="Gamma-glutamyltranspeptidase (Eurofung)"/>
    <property type="match status" value="1"/>
</dbReference>
<accession>A0AA37PD11</accession>
<keyword evidence="3" id="KW-0012">Acyltransferase</keyword>
<proteinExistence type="predicted"/>
<comment type="caution">
    <text evidence="5">The sequence shown here is derived from an EMBL/GenBank/DDBJ whole genome shotgun (WGS) entry which is preliminary data.</text>
</comment>
<sequence length="592" mass="63579">MKPSSHSTWRCYASLLLLAGFRAISAGTVPQFVFNPHSGSSGAVASEAVECSKIGRDLIAQGVRLLINPANPGGFWNYSGIHHGNAVDALVGTTFCVGTVGMYHSGIGGGGFVVIRDADGNYESVDFREAAPAAAFQDMYKGNIKGSVYGGLAVGVPSEVRGLEYIHKKYGALPWKSVVTPAAQLATAGFRVSEDLVRYMANAIRGQWNFLVEDPVWAEEFAPNGTLLQLGDTIYRKRYGATLAKIAEEGPDVFYTGPIAESIIATVRATNGTLTLDDLASYKAVTRPSLSITYRGHRLVSVGSPASGAVCLNTLKIMEQFDPSESADTKLGVHRFDEALRFAYGARSLLGDPDFVDGIGPFEDTLIDEATAKDIRGRILDNQTQPVERYDPHGMYSSEGFGTSHIVTADKSGMATSLTTTVNLLFGAQIMDPLSGVILNNEMNDFSIPGVRNAFGFEPSPANFVRAKKRPLSSITPVIVEHPDGTLYATVGAAGGSRIISSTAQVTWHVLEHGRTMKEALREPRLHDQLMPNTVTFEYPFDNDTVASMLEKGHHVKWVPEGSSAVQGIIFDGGVFEAASEPRQKNSGAFTV</sequence>
<feature type="binding site" evidence="2">
    <location>
        <position position="445"/>
    </location>
    <ligand>
        <name>L-glutamate</name>
        <dbReference type="ChEBI" id="CHEBI:29985"/>
    </ligand>
</feature>
<comment type="catalytic activity">
    <reaction evidence="3">
        <text>an S-substituted glutathione + H2O = an S-substituted L-cysteinylglycine + L-glutamate</text>
        <dbReference type="Rhea" id="RHEA:59468"/>
        <dbReference type="ChEBI" id="CHEBI:15377"/>
        <dbReference type="ChEBI" id="CHEBI:29985"/>
        <dbReference type="ChEBI" id="CHEBI:90779"/>
        <dbReference type="ChEBI" id="CHEBI:143103"/>
        <dbReference type="EC" id="3.4.19.13"/>
    </reaction>
</comment>
<evidence type="ECO:0000313" key="6">
    <source>
        <dbReference type="Proteomes" id="UP001055115"/>
    </source>
</evidence>
<feature type="binding site" evidence="2">
    <location>
        <position position="496"/>
    </location>
    <ligand>
        <name>L-glutamate</name>
        <dbReference type="ChEBI" id="CHEBI:29985"/>
    </ligand>
</feature>
<dbReference type="PRINTS" id="PR01210">
    <property type="entry name" value="GGTRANSPTASE"/>
</dbReference>
<evidence type="ECO:0000256" key="4">
    <source>
        <dbReference type="SAM" id="SignalP"/>
    </source>
</evidence>
<dbReference type="GO" id="GO:0103068">
    <property type="term" value="F:leukotriene C4 gamma-glutamyl transferase activity"/>
    <property type="evidence" value="ECO:0007669"/>
    <property type="project" value="UniProtKB-EC"/>
</dbReference>
<dbReference type="SUPFAM" id="SSF56235">
    <property type="entry name" value="N-terminal nucleophile aminohydrolases (Ntn hydrolases)"/>
    <property type="match status" value="1"/>
</dbReference>
<evidence type="ECO:0000256" key="2">
    <source>
        <dbReference type="PIRSR" id="PIRSR600101-2"/>
    </source>
</evidence>
<dbReference type="PANTHER" id="PTHR11686:SF62">
    <property type="entry name" value="GLUTATHIONE HYDROLASE"/>
    <property type="match status" value="1"/>
</dbReference>
<comment type="function">
    <text evidence="3">Cleaves the gamma-glutamyl peptide bond of glutathione and glutathione conjugates.</text>
</comment>
<dbReference type="NCBIfam" id="TIGR00066">
    <property type="entry name" value="g_glut_trans"/>
    <property type="match status" value="1"/>
</dbReference>
<gene>
    <name evidence="5" type="ORF">ColSpa_10157</name>
</gene>
<keyword evidence="4" id="KW-0732">Signal</keyword>
<protein>
    <recommendedName>
        <fullName evidence="3">Glutathione hydrolase</fullName>
        <ecNumber evidence="3">2.3.2.2</ecNumber>
        <ecNumber evidence="3">3.4.19.13</ecNumber>
    </recommendedName>
    <alternativeName>
        <fullName evidence="3">Gamma-glutamyltransferase</fullName>
    </alternativeName>
    <alternativeName>
        <fullName evidence="3">Gamma-glutamyltranspeptidase</fullName>
    </alternativeName>
</protein>
<dbReference type="InterPro" id="IPR043138">
    <property type="entry name" value="GGT_lsub"/>
</dbReference>
<comment type="pathway">
    <text evidence="3">Sulfur metabolism; glutathione metabolism.</text>
</comment>
<keyword evidence="3" id="KW-0808">Transferase</keyword>
<dbReference type="InterPro" id="IPR043137">
    <property type="entry name" value="GGT_ssub_C"/>
</dbReference>
<dbReference type="InterPro" id="IPR029055">
    <property type="entry name" value="Ntn_hydrolases_N"/>
</dbReference>
<dbReference type="EMBL" id="BQXU01000033">
    <property type="protein sequence ID" value="GKT49976.1"/>
    <property type="molecule type" value="Genomic_DNA"/>
</dbReference>
<feature type="binding site" evidence="2">
    <location>
        <begin position="421"/>
        <end position="423"/>
    </location>
    <ligand>
        <name>L-glutamate</name>
        <dbReference type="ChEBI" id="CHEBI:29985"/>
    </ligand>
</feature>
<evidence type="ECO:0000313" key="5">
    <source>
        <dbReference type="EMBL" id="GKT49976.1"/>
    </source>
</evidence>
<feature type="signal peptide" evidence="4">
    <location>
        <begin position="1"/>
        <end position="26"/>
    </location>
</feature>
<feature type="binding site" evidence="2">
    <location>
        <begin position="473"/>
        <end position="474"/>
    </location>
    <ligand>
        <name>L-glutamate</name>
        <dbReference type="ChEBI" id="CHEBI:29985"/>
    </ligand>
</feature>
<dbReference type="GeneID" id="73330959"/>
<dbReference type="Proteomes" id="UP001055115">
    <property type="component" value="Unassembled WGS sequence"/>
</dbReference>
<dbReference type="EC" id="3.4.19.13" evidence="3"/>
<dbReference type="GO" id="GO:0005886">
    <property type="term" value="C:plasma membrane"/>
    <property type="evidence" value="ECO:0007669"/>
    <property type="project" value="TreeGrafter"/>
</dbReference>
<dbReference type="Pfam" id="PF01019">
    <property type="entry name" value="G_glu_transpept"/>
    <property type="match status" value="1"/>
</dbReference>
<dbReference type="PANTHER" id="PTHR11686">
    <property type="entry name" value="GAMMA GLUTAMYL TRANSPEPTIDASE"/>
    <property type="match status" value="1"/>
</dbReference>
<feature type="binding site" evidence="2">
    <location>
        <position position="128"/>
    </location>
    <ligand>
        <name>L-glutamate</name>
        <dbReference type="ChEBI" id="CHEBI:29985"/>
    </ligand>
</feature>
<dbReference type="Gene3D" id="1.10.246.130">
    <property type="match status" value="1"/>
</dbReference>
<feature type="active site" description="Nucleophile" evidence="1">
    <location>
        <position position="403"/>
    </location>
</feature>
<keyword evidence="6" id="KW-1185">Reference proteome</keyword>
<comment type="catalytic activity">
    <reaction evidence="3">
        <text>an N-terminal (5-L-glutamyl)-[peptide] + an alpha-amino acid = 5-L-glutamyl amino acid + an N-terminal L-alpha-aminoacyl-[peptide]</text>
        <dbReference type="Rhea" id="RHEA:23904"/>
        <dbReference type="Rhea" id="RHEA-COMP:9780"/>
        <dbReference type="Rhea" id="RHEA-COMP:9795"/>
        <dbReference type="ChEBI" id="CHEBI:77644"/>
        <dbReference type="ChEBI" id="CHEBI:78597"/>
        <dbReference type="ChEBI" id="CHEBI:78599"/>
        <dbReference type="ChEBI" id="CHEBI:78608"/>
        <dbReference type="EC" id="2.3.2.2"/>
    </reaction>
</comment>
<organism evidence="5 6">
    <name type="scientific">Colletotrichum spaethianum</name>
    <dbReference type="NCBI Taxonomy" id="700344"/>
    <lineage>
        <taxon>Eukaryota</taxon>
        <taxon>Fungi</taxon>
        <taxon>Dikarya</taxon>
        <taxon>Ascomycota</taxon>
        <taxon>Pezizomycotina</taxon>
        <taxon>Sordariomycetes</taxon>
        <taxon>Hypocreomycetidae</taxon>
        <taxon>Glomerellales</taxon>
        <taxon>Glomerellaceae</taxon>
        <taxon>Colletotrichum</taxon>
        <taxon>Colletotrichum spaethianum species complex</taxon>
    </lineage>
</organism>
<comment type="catalytic activity">
    <reaction evidence="3">
        <text>glutathione + H2O = L-cysteinylglycine + L-glutamate</text>
        <dbReference type="Rhea" id="RHEA:28807"/>
        <dbReference type="ChEBI" id="CHEBI:15377"/>
        <dbReference type="ChEBI" id="CHEBI:29985"/>
        <dbReference type="ChEBI" id="CHEBI:57925"/>
        <dbReference type="ChEBI" id="CHEBI:61694"/>
        <dbReference type="EC" id="3.4.19.13"/>
    </reaction>
</comment>